<dbReference type="EMBL" id="MTYJ01000028">
    <property type="protein sequence ID" value="OQV20788.1"/>
    <property type="molecule type" value="Genomic_DNA"/>
</dbReference>
<protein>
    <recommendedName>
        <fullName evidence="8">alanine transaminase</fullName>
        <ecNumber evidence="8">2.6.1.2</ecNumber>
    </recommendedName>
</protein>
<comment type="similarity">
    <text evidence="7">Belongs to the class-I pyridoxal-phosphate-dependent aminotransferase family. Alanine aminotransferase subfamily.</text>
</comment>
<evidence type="ECO:0000256" key="10">
    <source>
        <dbReference type="SAM" id="MobiDB-lite"/>
    </source>
</evidence>
<dbReference type="FunFam" id="1.10.287.1970:FF:000001">
    <property type="entry name" value="Alanine aminotransferase 2"/>
    <property type="match status" value="1"/>
</dbReference>
<keyword evidence="13" id="KW-1185">Reference proteome</keyword>
<evidence type="ECO:0000256" key="5">
    <source>
        <dbReference type="ARBA" id="ARBA00022898"/>
    </source>
</evidence>
<evidence type="ECO:0000256" key="7">
    <source>
        <dbReference type="ARBA" id="ARBA00025785"/>
    </source>
</evidence>
<evidence type="ECO:0000256" key="2">
    <source>
        <dbReference type="ARBA" id="ARBA00011738"/>
    </source>
</evidence>
<comment type="catalytic activity">
    <reaction evidence="9">
        <text>L-alanine + 2-oxoglutarate = pyruvate + L-glutamate</text>
        <dbReference type="Rhea" id="RHEA:19453"/>
        <dbReference type="ChEBI" id="CHEBI:15361"/>
        <dbReference type="ChEBI" id="CHEBI:16810"/>
        <dbReference type="ChEBI" id="CHEBI:29985"/>
        <dbReference type="ChEBI" id="CHEBI:57972"/>
        <dbReference type="EC" id="2.6.1.2"/>
    </reaction>
</comment>
<dbReference type="FunFam" id="3.40.640.10:FF:000012">
    <property type="entry name" value="alanine aminotransferase 2"/>
    <property type="match status" value="1"/>
</dbReference>
<sequence length="508" mass="55908">MTSTQENGSGDAGRARSALKNGHHVSAPSRKTLTLDTMNANVKVMEYAVRGPLVIRAGEIETELKNGAKKPFKDVIRANIGDCHAMGQVPISFIRQVMCLCFNPELFQSPDFASDVKEHARRILDSCRGSSVGSYTDSTGLDVVRHDVAEFIRRRDGGIPSNPENIILTAGASEGIKSILKLMNQDQDGKRPGVMVPIPQYPLYSATIAEYGMEQIGYFLDEDKNWALDIADLKRAITEARRHCNPSVIVVINPGNPTGQVLTEDNIRAVIRFAQEEGLFIMADEVYQDNIYAPGSKFHSFKRVQAEMGAPFNTVELASFYSTSKGFMGECGIRGAYMELINLDAQVMAMLKKMLSAKLCPTTAGQACIDCVVNPPREGEPSYESFQAEKQGVLKSLAERAKIVTDNFNSIPGIHCNVVQGAMYAFPRLDLPQGLIDKAKSLGQEPDFYYALHLLESTGICIVPGSGFGQKPGTYHFRTTILPPADLLKTMMDRFKAFHVSFIQSFQK</sequence>
<reference evidence="13" key="1">
    <citation type="submission" date="2017-01" db="EMBL/GenBank/DDBJ databases">
        <title>Comparative genomics of anhydrobiosis in the tardigrade Hypsibius dujardini.</title>
        <authorList>
            <person name="Yoshida Y."/>
            <person name="Koutsovoulos G."/>
            <person name="Laetsch D."/>
            <person name="Stevens L."/>
            <person name="Kumar S."/>
            <person name="Horikawa D."/>
            <person name="Ishino K."/>
            <person name="Komine S."/>
            <person name="Tomita M."/>
            <person name="Blaxter M."/>
            <person name="Arakawa K."/>
        </authorList>
    </citation>
    <scope>NUCLEOTIDE SEQUENCE [LARGE SCALE GENOMIC DNA]</scope>
    <source>
        <strain evidence="13">Z151</strain>
    </source>
</reference>
<dbReference type="InterPro" id="IPR045088">
    <property type="entry name" value="ALAT1/2-like"/>
</dbReference>
<dbReference type="GO" id="GO:0042853">
    <property type="term" value="P:L-alanine catabolic process"/>
    <property type="evidence" value="ECO:0007669"/>
    <property type="project" value="UniProtKB-UniPathway"/>
</dbReference>
<evidence type="ECO:0000256" key="4">
    <source>
        <dbReference type="ARBA" id="ARBA00022679"/>
    </source>
</evidence>
<accession>A0A1W0X048</accession>
<dbReference type="PANTHER" id="PTHR11751:SF29">
    <property type="entry name" value="ALANINE TRANSAMINASE"/>
    <property type="match status" value="1"/>
</dbReference>
<dbReference type="InterPro" id="IPR004839">
    <property type="entry name" value="Aminotransferase_I/II_large"/>
</dbReference>
<keyword evidence="4" id="KW-0808">Transferase</keyword>
<proteinExistence type="inferred from homology"/>
<evidence type="ECO:0000256" key="3">
    <source>
        <dbReference type="ARBA" id="ARBA00022576"/>
    </source>
</evidence>
<dbReference type="SUPFAM" id="SSF53383">
    <property type="entry name" value="PLP-dependent transferases"/>
    <property type="match status" value="1"/>
</dbReference>
<dbReference type="InterPro" id="IPR015422">
    <property type="entry name" value="PyrdxlP-dep_Trfase_small"/>
</dbReference>
<evidence type="ECO:0000256" key="9">
    <source>
        <dbReference type="ARBA" id="ARBA00047412"/>
    </source>
</evidence>
<dbReference type="OrthoDB" id="1732682at2759"/>
<evidence type="ECO:0000256" key="1">
    <source>
        <dbReference type="ARBA" id="ARBA00001933"/>
    </source>
</evidence>
<gene>
    <name evidence="12" type="ORF">BV898_05365</name>
</gene>
<evidence type="ECO:0000259" key="11">
    <source>
        <dbReference type="Pfam" id="PF00155"/>
    </source>
</evidence>
<dbReference type="InterPro" id="IPR015424">
    <property type="entry name" value="PyrdxlP-dep_Trfase"/>
</dbReference>
<dbReference type="PANTHER" id="PTHR11751">
    <property type="entry name" value="ALANINE AMINOTRANSFERASE"/>
    <property type="match status" value="1"/>
</dbReference>
<keyword evidence="3 12" id="KW-0032">Aminotransferase</keyword>
<name>A0A1W0X048_HYPEX</name>
<dbReference type="Pfam" id="PF00155">
    <property type="entry name" value="Aminotran_1_2"/>
    <property type="match status" value="1"/>
</dbReference>
<dbReference type="Gene3D" id="1.10.287.1970">
    <property type="match status" value="1"/>
</dbReference>
<organism evidence="12 13">
    <name type="scientific">Hypsibius exemplaris</name>
    <name type="common">Freshwater tardigrade</name>
    <dbReference type="NCBI Taxonomy" id="2072580"/>
    <lineage>
        <taxon>Eukaryota</taxon>
        <taxon>Metazoa</taxon>
        <taxon>Ecdysozoa</taxon>
        <taxon>Tardigrada</taxon>
        <taxon>Eutardigrada</taxon>
        <taxon>Parachela</taxon>
        <taxon>Hypsibioidea</taxon>
        <taxon>Hypsibiidae</taxon>
        <taxon>Hypsibius</taxon>
    </lineage>
</organism>
<evidence type="ECO:0000313" key="13">
    <source>
        <dbReference type="Proteomes" id="UP000192578"/>
    </source>
</evidence>
<comment type="cofactor">
    <cofactor evidence="1">
        <name>pyridoxal 5'-phosphate</name>
        <dbReference type="ChEBI" id="CHEBI:597326"/>
    </cofactor>
</comment>
<evidence type="ECO:0000256" key="6">
    <source>
        <dbReference type="ARBA" id="ARBA00025708"/>
    </source>
</evidence>
<dbReference type="GO" id="GO:0030170">
    <property type="term" value="F:pyridoxal phosphate binding"/>
    <property type="evidence" value="ECO:0007669"/>
    <property type="project" value="InterPro"/>
</dbReference>
<comment type="subunit">
    <text evidence="2">Homodimer.</text>
</comment>
<comment type="pathway">
    <text evidence="6">Amino-acid degradation; L-alanine degradation via transaminase pathway; pyruvate from L-alanine: step 1/1.</text>
</comment>
<dbReference type="AlphaFoldDB" id="A0A1W0X048"/>
<dbReference type="EC" id="2.6.1.2" evidence="8"/>
<feature type="region of interest" description="Disordered" evidence="10">
    <location>
        <begin position="1"/>
        <end position="30"/>
    </location>
</feature>
<dbReference type="GO" id="GO:0004021">
    <property type="term" value="F:L-alanine:2-oxoglutarate aminotransferase activity"/>
    <property type="evidence" value="ECO:0007669"/>
    <property type="project" value="UniProtKB-EC"/>
</dbReference>
<dbReference type="Proteomes" id="UP000192578">
    <property type="component" value="Unassembled WGS sequence"/>
</dbReference>
<dbReference type="CDD" id="cd00609">
    <property type="entry name" value="AAT_like"/>
    <property type="match status" value="1"/>
</dbReference>
<evidence type="ECO:0000313" key="12">
    <source>
        <dbReference type="EMBL" id="OQV20788.1"/>
    </source>
</evidence>
<dbReference type="InterPro" id="IPR015421">
    <property type="entry name" value="PyrdxlP-dep_Trfase_major"/>
</dbReference>
<evidence type="ECO:0000256" key="8">
    <source>
        <dbReference type="ARBA" id="ARBA00026106"/>
    </source>
</evidence>
<dbReference type="Gene3D" id="3.40.640.10">
    <property type="entry name" value="Type I PLP-dependent aspartate aminotransferase-like (Major domain)"/>
    <property type="match status" value="1"/>
</dbReference>
<comment type="caution">
    <text evidence="12">The sequence shown here is derived from an EMBL/GenBank/DDBJ whole genome shotgun (WGS) entry which is preliminary data.</text>
</comment>
<feature type="domain" description="Aminotransferase class I/classII large" evidence="11">
    <location>
        <begin position="116"/>
        <end position="486"/>
    </location>
</feature>
<dbReference type="FunFam" id="3.90.1150.10:FF:000010">
    <property type="entry name" value="Alanine aminotransferase 2"/>
    <property type="match status" value="1"/>
</dbReference>
<dbReference type="Gene3D" id="3.90.1150.10">
    <property type="entry name" value="Aspartate Aminotransferase, domain 1"/>
    <property type="match status" value="1"/>
</dbReference>
<dbReference type="UniPathway" id="UPA00528">
    <property type="reaction ID" value="UER00586"/>
</dbReference>
<keyword evidence="5" id="KW-0663">Pyridoxal phosphate</keyword>